<comment type="subcellular location">
    <subcellularLocation>
        <location evidence="1">Membrane</location>
    </subcellularLocation>
</comment>
<evidence type="ECO:0000256" key="2">
    <source>
        <dbReference type="ARBA" id="ARBA00022692"/>
    </source>
</evidence>
<evidence type="ECO:0000256" key="1">
    <source>
        <dbReference type="ARBA" id="ARBA00004370"/>
    </source>
</evidence>
<dbReference type="CDD" id="cd00637">
    <property type="entry name" value="7tm_classA_rhodopsin-like"/>
    <property type="match status" value="1"/>
</dbReference>
<feature type="domain" description="G-protein coupled receptors family 1 profile" evidence="6">
    <location>
        <begin position="54"/>
        <end position="109"/>
    </location>
</feature>
<dbReference type="PROSITE" id="PS50262">
    <property type="entry name" value="G_PROTEIN_RECEP_F1_2"/>
    <property type="match status" value="1"/>
</dbReference>
<dbReference type="GO" id="GO:0016020">
    <property type="term" value="C:membrane"/>
    <property type="evidence" value="ECO:0007669"/>
    <property type="project" value="UniProtKB-SubCell"/>
</dbReference>
<keyword evidence="2 5" id="KW-0812">Transmembrane</keyword>
<dbReference type="Gene3D" id="1.20.1070.10">
    <property type="entry name" value="Rhodopsin 7-helix transmembrane proteins"/>
    <property type="match status" value="1"/>
</dbReference>
<dbReference type="EMBL" id="JACVVK020000059">
    <property type="protein sequence ID" value="KAK7497412.1"/>
    <property type="molecule type" value="Genomic_DNA"/>
</dbReference>
<evidence type="ECO:0000256" key="5">
    <source>
        <dbReference type="SAM" id="Phobius"/>
    </source>
</evidence>
<organism evidence="7 8">
    <name type="scientific">Batillaria attramentaria</name>
    <dbReference type="NCBI Taxonomy" id="370345"/>
    <lineage>
        <taxon>Eukaryota</taxon>
        <taxon>Metazoa</taxon>
        <taxon>Spiralia</taxon>
        <taxon>Lophotrochozoa</taxon>
        <taxon>Mollusca</taxon>
        <taxon>Gastropoda</taxon>
        <taxon>Caenogastropoda</taxon>
        <taxon>Sorbeoconcha</taxon>
        <taxon>Cerithioidea</taxon>
        <taxon>Batillariidae</taxon>
        <taxon>Batillaria</taxon>
    </lineage>
</organism>
<evidence type="ECO:0000256" key="4">
    <source>
        <dbReference type="ARBA" id="ARBA00023136"/>
    </source>
</evidence>
<evidence type="ECO:0000259" key="6">
    <source>
        <dbReference type="PROSITE" id="PS50262"/>
    </source>
</evidence>
<evidence type="ECO:0000313" key="7">
    <source>
        <dbReference type="EMBL" id="KAK7497412.1"/>
    </source>
</evidence>
<proteinExistence type="predicted"/>
<accession>A0ABD0LEG8</accession>
<keyword evidence="3 5" id="KW-1133">Transmembrane helix</keyword>
<dbReference type="SUPFAM" id="SSF81321">
    <property type="entry name" value="Family A G protein-coupled receptor-like"/>
    <property type="match status" value="1"/>
</dbReference>
<feature type="non-terminal residue" evidence="7">
    <location>
        <position position="109"/>
    </location>
</feature>
<name>A0ABD0LEG8_9CAEN</name>
<comment type="caution">
    <text evidence="7">The sequence shown here is derived from an EMBL/GenBank/DDBJ whole genome shotgun (WGS) entry which is preliminary data.</text>
</comment>
<evidence type="ECO:0000313" key="8">
    <source>
        <dbReference type="Proteomes" id="UP001519460"/>
    </source>
</evidence>
<protein>
    <recommendedName>
        <fullName evidence="6">G-protein coupled receptors family 1 profile domain-containing protein</fullName>
    </recommendedName>
</protein>
<dbReference type="AlphaFoldDB" id="A0ABD0LEG8"/>
<feature type="transmembrane region" description="Helical" evidence="5">
    <location>
        <begin position="35"/>
        <end position="63"/>
    </location>
</feature>
<reference evidence="7 8" key="1">
    <citation type="journal article" date="2023" name="Sci. Data">
        <title>Genome assembly of the Korean intertidal mud-creeper Batillaria attramentaria.</title>
        <authorList>
            <person name="Patra A.K."/>
            <person name="Ho P.T."/>
            <person name="Jun S."/>
            <person name="Lee S.J."/>
            <person name="Kim Y."/>
            <person name="Won Y.J."/>
        </authorList>
    </citation>
    <scope>NUCLEOTIDE SEQUENCE [LARGE SCALE GENOMIC DNA]</scope>
    <source>
        <strain evidence="7">Wonlab-2016</strain>
    </source>
</reference>
<dbReference type="InterPro" id="IPR000276">
    <property type="entry name" value="GPCR_Rhodpsn"/>
</dbReference>
<dbReference type="InterPro" id="IPR017452">
    <property type="entry name" value="GPCR_Rhodpsn_7TM"/>
</dbReference>
<sequence length="109" mass="11817">MNNNTSDPAYRPECEPGDLKSADNRTCMIPRSDSVLVVLILLWAGVVIVGSVIGNVLLVVVTICKPRLRDAADWLVLNMAVAHLILTSVIIPISIRKDLQGGYFLMGDA</sequence>
<keyword evidence="8" id="KW-1185">Reference proteome</keyword>
<keyword evidence="4 5" id="KW-0472">Membrane</keyword>
<dbReference type="Proteomes" id="UP001519460">
    <property type="component" value="Unassembled WGS sequence"/>
</dbReference>
<evidence type="ECO:0000256" key="3">
    <source>
        <dbReference type="ARBA" id="ARBA00022989"/>
    </source>
</evidence>
<gene>
    <name evidence="7" type="ORF">BaRGS_00011456</name>
</gene>
<dbReference type="PRINTS" id="PR00237">
    <property type="entry name" value="GPCRRHODOPSN"/>
</dbReference>
<feature type="transmembrane region" description="Helical" evidence="5">
    <location>
        <begin position="75"/>
        <end position="95"/>
    </location>
</feature>